<dbReference type="EnsemblPlants" id="QL04p019991:mrna">
    <property type="protein sequence ID" value="QL04p019991:mrna:CDS:1"/>
    <property type="gene ID" value="QL04p019991"/>
</dbReference>
<dbReference type="Gramene" id="QL04p019991:mrna">
    <property type="protein sequence ID" value="QL04p019991:mrna:CDS:1"/>
    <property type="gene ID" value="QL04p019991"/>
</dbReference>
<dbReference type="SUPFAM" id="SSF81383">
    <property type="entry name" value="F-box domain"/>
    <property type="match status" value="1"/>
</dbReference>
<dbReference type="NCBIfam" id="TIGR01640">
    <property type="entry name" value="F_box_assoc_1"/>
    <property type="match status" value="1"/>
</dbReference>
<dbReference type="Pfam" id="PF00646">
    <property type="entry name" value="F-box"/>
    <property type="match status" value="1"/>
</dbReference>
<name>A0A7N2LEY8_QUELO</name>
<dbReference type="KEGG" id="qlo:115984781"/>
<sequence>MEEANIPFFHVDIASEVLSRLSAKDLSSSKCVSKGWNSFISSTSFLHILSKRLEREGPSGLFFQMFKDNVDCVSRPITYIPIHKNKSFVQNNILNFLPEKVVIMSSCNGLLCCRSCIHPIDDIYRRVRNREAKELVIYICNPMTKEWIALKPEGCVVGDSIGLAFYPFGYSLNTRPIIKLVSIQQSKVDPHLYSFAVYSSQTGSWTTSKEVCHCRYQIYKNNKVFVGKMFNWLTQNHHILSFDVERELSKVIKLPGEASSSLILGCSEGYLHYVCVHGEDFSVWMLKDYSSSEWVLKYQVTLVDICQESYTDLTHCNVKRRLLLAFHEDLLFMPMDRCLFSYNFRSRKLQQLCYISMLQDLILSNPTVIPYSISLAAAGVFKEDQSDENKSSEDLRDVSSLKISKRKRTC</sequence>
<reference evidence="2 3" key="1">
    <citation type="journal article" date="2016" name="G3 (Bethesda)">
        <title>First Draft Assembly and Annotation of the Genome of a California Endemic Oak Quercus lobata Nee (Fagaceae).</title>
        <authorList>
            <person name="Sork V.L."/>
            <person name="Fitz-Gibbon S.T."/>
            <person name="Puiu D."/>
            <person name="Crepeau M."/>
            <person name="Gugger P.F."/>
            <person name="Sherman R."/>
            <person name="Stevens K."/>
            <person name="Langley C.H."/>
            <person name="Pellegrini M."/>
            <person name="Salzberg S.L."/>
        </authorList>
    </citation>
    <scope>NUCLEOTIDE SEQUENCE [LARGE SCALE GENOMIC DNA]</scope>
    <source>
        <strain evidence="2 3">cv. SW786</strain>
    </source>
</reference>
<dbReference type="OrthoDB" id="626202at2759"/>
<feature type="domain" description="F-box" evidence="1">
    <location>
        <begin position="9"/>
        <end position="49"/>
    </location>
</feature>
<evidence type="ECO:0000259" key="1">
    <source>
        <dbReference type="SMART" id="SM00256"/>
    </source>
</evidence>
<dbReference type="PANTHER" id="PTHR35546">
    <property type="entry name" value="F-BOX PROTEIN INTERACTION DOMAIN PROTEIN-RELATED"/>
    <property type="match status" value="1"/>
</dbReference>
<dbReference type="AlphaFoldDB" id="A0A7N2LEY8"/>
<dbReference type="InterPro" id="IPR001810">
    <property type="entry name" value="F-box_dom"/>
</dbReference>
<dbReference type="InterPro" id="IPR017451">
    <property type="entry name" value="F-box-assoc_interact_dom"/>
</dbReference>
<dbReference type="Pfam" id="PF24750">
    <property type="entry name" value="b-prop_At3g26010-like"/>
    <property type="match status" value="1"/>
</dbReference>
<dbReference type="EMBL" id="LRBV02000004">
    <property type="status" value="NOT_ANNOTATED_CDS"/>
    <property type="molecule type" value="Genomic_DNA"/>
</dbReference>
<dbReference type="InterPro" id="IPR056592">
    <property type="entry name" value="Beta-prop_At3g26010-like"/>
</dbReference>
<evidence type="ECO:0000313" key="3">
    <source>
        <dbReference type="Proteomes" id="UP000594261"/>
    </source>
</evidence>
<gene>
    <name evidence="2" type="primary">LOC115984781</name>
</gene>
<dbReference type="InParanoid" id="A0A7N2LEY8"/>
<organism evidence="2 3">
    <name type="scientific">Quercus lobata</name>
    <name type="common">Valley oak</name>
    <dbReference type="NCBI Taxonomy" id="97700"/>
    <lineage>
        <taxon>Eukaryota</taxon>
        <taxon>Viridiplantae</taxon>
        <taxon>Streptophyta</taxon>
        <taxon>Embryophyta</taxon>
        <taxon>Tracheophyta</taxon>
        <taxon>Spermatophyta</taxon>
        <taxon>Magnoliopsida</taxon>
        <taxon>eudicotyledons</taxon>
        <taxon>Gunneridae</taxon>
        <taxon>Pentapetalae</taxon>
        <taxon>rosids</taxon>
        <taxon>fabids</taxon>
        <taxon>Fagales</taxon>
        <taxon>Fagaceae</taxon>
        <taxon>Quercus</taxon>
    </lineage>
</organism>
<keyword evidence="3" id="KW-1185">Reference proteome</keyword>
<dbReference type="PANTHER" id="PTHR35546:SF21">
    <property type="entry name" value="F-BOX DOMAIN-CONTAINING PROTEIN"/>
    <property type="match status" value="1"/>
</dbReference>
<dbReference type="InterPro" id="IPR036047">
    <property type="entry name" value="F-box-like_dom_sf"/>
</dbReference>
<dbReference type="Proteomes" id="UP000594261">
    <property type="component" value="Chromosome 4"/>
</dbReference>
<reference evidence="2" key="2">
    <citation type="submission" date="2021-01" db="UniProtKB">
        <authorList>
            <consortium name="EnsemblPlants"/>
        </authorList>
    </citation>
    <scope>IDENTIFICATION</scope>
</reference>
<accession>A0A7N2LEY8</accession>
<dbReference type="InterPro" id="IPR055290">
    <property type="entry name" value="At3g26010-like"/>
</dbReference>
<dbReference type="RefSeq" id="XP_030963647.1">
    <property type="nucleotide sequence ID" value="XM_031107787.1"/>
</dbReference>
<protein>
    <recommendedName>
        <fullName evidence="1">F-box domain-containing protein</fullName>
    </recommendedName>
</protein>
<dbReference type="SMART" id="SM00256">
    <property type="entry name" value="FBOX"/>
    <property type="match status" value="1"/>
</dbReference>
<proteinExistence type="predicted"/>
<evidence type="ECO:0000313" key="2">
    <source>
        <dbReference type="EnsemblPlants" id="QL04p019991:mrna:CDS:1"/>
    </source>
</evidence>
<dbReference type="GeneID" id="115984781"/>